<dbReference type="Proteomes" id="UP000249688">
    <property type="component" value="Unassembled WGS sequence"/>
</dbReference>
<reference evidence="2 3" key="1">
    <citation type="submission" date="2018-06" db="EMBL/GenBank/DDBJ databases">
        <title>Genomic Encyclopedia of Archaeal and Bacterial Type Strains, Phase II (KMG-II): from individual species to whole genera.</title>
        <authorList>
            <person name="Goeker M."/>
        </authorList>
    </citation>
    <scope>NUCLEOTIDE SEQUENCE [LARGE SCALE GENOMIC DNA]</scope>
    <source>
        <strain evidence="2 3">DSM 24525</strain>
    </source>
</reference>
<keyword evidence="3" id="KW-1185">Reference proteome</keyword>
<name>A0A2W7K7M1_9PROT</name>
<dbReference type="RefSeq" id="WP_111398828.1">
    <property type="nucleotide sequence ID" value="NZ_QKYU01000015.1"/>
</dbReference>
<dbReference type="EMBL" id="QKYU01000015">
    <property type="protein sequence ID" value="PZW43550.1"/>
    <property type="molecule type" value="Genomic_DNA"/>
</dbReference>
<dbReference type="Pfam" id="PF06776">
    <property type="entry name" value="IalB"/>
    <property type="match status" value="1"/>
</dbReference>
<feature type="chain" id="PRO_5016078136" evidence="1">
    <location>
        <begin position="26"/>
        <end position="186"/>
    </location>
</feature>
<gene>
    <name evidence="2" type="ORF">C8P66_11511</name>
</gene>
<evidence type="ECO:0000313" key="3">
    <source>
        <dbReference type="Proteomes" id="UP000249688"/>
    </source>
</evidence>
<dbReference type="Gene3D" id="2.60.40.1880">
    <property type="entry name" value="Invasion associated locus B (IalB) protein"/>
    <property type="match status" value="1"/>
</dbReference>
<evidence type="ECO:0000313" key="2">
    <source>
        <dbReference type="EMBL" id="PZW43550.1"/>
    </source>
</evidence>
<dbReference type="AlphaFoldDB" id="A0A2W7K7M1"/>
<organism evidence="2 3">
    <name type="scientific">Humitalea rosea</name>
    <dbReference type="NCBI Taxonomy" id="990373"/>
    <lineage>
        <taxon>Bacteria</taxon>
        <taxon>Pseudomonadati</taxon>
        <taxon>Pseudomonadota</taxon>
        <taxon>Alphaproteobacteria</taxon>
        <taxon>Acetobacterales</taxon>
        <taxon>Roseomonadaceae</taxon>
        <taxon>Humitalea</taxon>
    </lineage>
</organism>
<sequence>MPIKRPTHAALLALLLLAQAPAALAQRAAAPAPATPEPERSMAVFGDWAVRCEGVGEARNCEVTQTVQNSRSQPVGVFAIGRLARTDPMKLVAQLPVNVLLTAQPRLVLEGGTTTGTPLALNWRQCIPTGCYAEIDLRDTALLTRLAARTAEQTGRLAFKQASGADAALPMSFRGLAQALEALGRE</sequence>
<dbReference type="InterPro" id="IPR010642">
    <property type="entry name" value="Invasion_prot_B"/>
</dbReference>
<accession>A0A2W7K7M1</accession>
<dbReference type="OrthoDB" id="7269060at2"/>
<proteinExistence type="predicted"/>
<comment type="caution">
    <text evidence="2">The sequence shown here is derived from an EMBL/GenBank/DDBJ whole genome shotgun (WGS) entry which is preliminary data.</text>
</comment>
<evidence type="ECO:0000256" key="1">
    <source>
        <dbReference type="SAM" id="SignalP"/>
    </source>
</evidence>
<keyword evidence="1" id="KW-0732">Signal</keyword>
<dbReference type="InterPro" id="IPR038696">
    <property type="entry name" value="IalB_sf"/>
</dbReference>
<protein>
    <submittedName>
        <fullName evidence="2">Invasion protein IalB</fullName>
    </submittedName>
</protein>
<feature type="signal peptide" evidence="1">
    <location>
        <begin position="1"/>
        <end position="25"/>
    </location>
</feature>